<accession>W1NN64</accession>
<name>W1NN64_AMBTC</name>
<dbReference type="eggNOG" id="ENOG502RYMU">
    <property type="taxonomic scope" value="Eukaryota"/>
</dbReference>
<evidence type="ECO:0000256" key="2">
    <source>
        <dbReference type="ARBA" id="ARBA00006728"/>
    </source>
</evidence>
<evidence type="ECO:0000256" key="4">
    <source>
        <dbReference type="ARBA" id="ARBA00023015"/>
    </source>
</evidence>
<evidence type="ECO:0000256" key="8">
    <source>
        <dbReference type="RuleBase" id="RU004549"/>
    </source>
</evidence>
<keyword evidence="6 8" id="KW-0539">Nucleus</keyword>
<dbReference type="PANTHER" id="PTHR31734:SF34">
    <property type="entry name" value="AUXIN-RESPONSIVE PROTEIN IAA15"/>
    <property type="match status" value="1"/>
</dbReference>
<keyword evidence="5 8" id="KW-0804">Transcription</keyword>
<evidence type="ECO:0000256" key="9">
    <source>
        <dbReference type="SAM" id="MobiDB-lite"/>
    </source>
</evidence>
<proteinExistence type="inferred from homology"/>
<dbReference type="AlphaFoldDB" id="W1NN64"/>
<organism evidence="11 12">
    <name type="scientific">Amborella trichopoda</name>
    <dbReference type="NCBI Taxonomy" id="13333"/>
    <lineage>
        <taxon>Eukaryota</taxon>
        <taxon>Viridiplantae</taxon>
        <taxon>Streptophyta</taxon>
        <taxon>Embryophyta</taxon>
        <taxon>Tracheophyta</taxon>
        <taxon>Spermatophyta</taxon>
        <taxon>Magnoliopsida</taxon>
        <taxon>Amborellales</taxon>
        <taxon>Amborellaceae</taxon>
        <taxon>Amborella</taxon>
    </lineage>
</organism>
<dbReference type="InterPro" id="IPR033389">
    <property type="entry name" value="AUX/IAA_dom"/>
</dbReference>
<dbReference type="PROSITE" id="PS51745">
    <property type="entry name" value="PB1"/>
    <property type="match status" value="1"/>
</dbReference>
<evidence type="ECO:0000256" key="3">
    <source>
        <dbReference type="ARBA" id="ARBA00022491"/>
    </source>
</evidence>
<comment type="similarity">
    <text evidence="2 8">Belongs to the Aux/IAA family.</text>
</comment>
<dbReference type="InterPro" id="IPR003311">
    <property type="entry name" value="AUX_IAA"/>
</dbReference>
<dbReference type="InterPro" id="IPR053793">
    <property type="entry name" value="PB1-like"/>
</dbReference>
<feature type="region of interest" description="Disordered" evidence="9">
    <location>
        <begin position="19"/>
        <end position="61"/>
    </location>
</feature>
<evidence type="ECO:0000256" key="6">
    <source>
        <dbReference type="ARBA" id="ARBA00023242"/>
    </source>
</evidence>
<keyword evidence="4 8" id="KW-0805">Transcription regulation</keyword>
<dbReference type="GO" id="GO:0006355">
    <property type="term" value="P:regulation of DNA-templated transcription"/>
    <property type="evidence" value="ECO:0007669"/>
    <property type="project" value="InterPro"/>
</dbReference>
<dbReference type="Gene3D" id="3.10.20.90">
    <property type="entry name" value="Phosphatidylinositol 3-kinase Catalytic Subunit, Chain A, domain 1"/>
    <property type="match status" value="1"/>
</dbReference>
<evidence type="ECO:0000313" key="11">
    <source>
        <dbReference type="EMBL" id="ERM97023.1"/>
    </source>
</evidence>
<dbReference type="Pfam" id="PF02309">
    <property type="entry name" value="AUX_IAA"/>
    <property type="match status" value="1"/>
</dbReference>
<evidence type="ECO:0000259" key="10">
    <source>
        <dbReference type="PROSITE" id="PS51745"/>
    </source>
</evidence>
<reference evidence="12" key="1">
    <citation type="journal article" date="2013" name="Science">
        <title>The Amborella genome and the evolution of flowering plants.</title>
        <authorList>
            <consortium name="Amborella Genome Project"/>
        </authorList>
    </citation>
    <scope>NUCLEOTIDE SEQUENCE [LARGE SCALE GENOMIC DNA]</scope>
</reference>
<gene>
    <name evidence="11" type="ORF">AMTR_s00122p00021940</name>
</gene>
<keyword evidence="3 8" id="KW-0678">Repressor</keyword>
<dbReference type="HOGENOM" id="CLU_049393_1_5_1"/>
<dbReference type="GO" id="GO:0005634">
    <property type="term" value="C:nucleus"/>
    <property type="evidence" value="ECO:0007669"/>
    <property type="project" value="UniProtKB-SubCell"/>
</dbReference>
<evidence type="ECO:0000256" key="1">
    <source>
        <dbReference type="ARBA" id="ARBA00004123"/>
    </source>
</evidence>
<keyword evidence="7 8" id="KW-0927">Auxin signaling pathway</keyword>
<dbReference type="GO" id="GO:0009734">
    <property type="term" value="P:auxin-activated signaling pathway"/>
    <property type="evidence" value="ECO:0007669"/>
    <property type="project" value="UniProtKB-UniRule"/>
</dbReference>
<protein>
    <recommendedName>
        <fullName evidence="8">Auxin-responsive protein</fullName>
    </recommendedName>
</protein>
<feature type="compositionally biased region" description="Low complexity" evidence="9">
    <location>
        <begin position="37"/>
        <end position="51"/>
    </location>
</feature>
<dbReference type="Gramene" id="ERM97023">
    <property type="protein sequence ID" value="ERM97023"/>
    <property type="gene ID" value="AMTR_s00122p00021940"/>
</dbReference>
<evidence type="ECO:0000313" key="12">
    <source>
        <dbReference type="Proteomes" id="UP000017836"/>
    </source>
</evidence>
<sequence length="252" mass="27634">MHRRSRNPEPHLFISLVTSHQRKEKHSTQILKLSAPGNSEKSSGNSNSGSDSVERSPGNEKCGLNFMETELTLGLPGGGRNNLELELAGKSQPVKREAEIAGNSAGKCFPAKRGFSETVDLNLSFSGKEEAEKKDSGPGNTRVAKVQIVGWPPVRSSFKKNNNSINNNNEIASYVKVAVDGAPYLRKVDLQTYSTYQQLLTALPNLFACFTICQSEYSSESKLVDISSGTEYVPTYEDKDGDWMLVGDVPWQ</sequence>
<dbReference type="SUPFAM" id="SSF54277">
    <property type="entry name" value="CAD &amp; PB1 domains"/>
    <property type="match status" value="1"/>
</dbReference>
<dbReference type="STRING" id="13333.W1NN64"/>
<comment type="subunit">
    <text evidence="8">Homodimers and heterodimers.</text>
</comment>
<comment type="subcellular location">
    <subcellularLocation>
        <location evidence="1 8">Nucleus</location>
    </subcellularLocation>
</comment>
<evidence type="ECO:0000256" key="5">
    <source>
        <dbReference type="ARBA" id="ARBA00023163"/>
    </source>
</evidence>
<feature type="domain" description="PB1" evidence="10">
    <location>
        <begin position="172"/>
        <end position="252"/>
    </location>
</feature>
<dbReference type="EMBL" id="KI396610">
    <property type="protein sequence ID" value="ERM97023.1"/>
    <property type="molecule type" value="Genomic_DNA"/>
</dbReference>
<evidence type="ECO:0000256" key="7">
    <source>
        <dbReference type="ARBA" id="ARBA00023294"/>
    </source>
</evidence>
<comment type="function">
    <text evidence="8">Aux/IAA proteins are short-lived transcriptional factors that function as repressors of early auxin response genes at low auxin concentrations.</text>
</comment>
<dbReference type="Proteomes" id="UP000017836">
    <property type="component" value="Unassembled WGS sequence"/>
</dbReference>
<keyword evidence="12" id="KW-1185">Reference proteome</keyword>
<dbReference type="PANTHER" id="PTHR31734">
    <property type="entry name" value="AUXIN-RESPONSIVE PROTEIN IAA17"/>
    <property type="match status" value="1"/>
</dbReference>